<reference evidence="4" key="1">
    <citation type="submission" date="2009-01" db="EMBL/GenBank/DDBJ databases">
        <title>Complete sequence of chromosome Cyanothece sp. PCC 7425.</title>
        <authorList>
            <consortium name="US DOE Joint Genome Institute"/>
            <person name="Lucas S."/>
            <person name="Copeland A."/>
            <person name="Lapidus A."/>
            <person name="Glavina del Rio T."/>
            <person name="Dalin E."/>
            <person name="Tice H."/>
            <person name="Bruce D."/>
            <person name="Goodwin L."/>
            <person name="Pitluck S."/>
            <person name="Sims D."/>
            <person name="Meineke L."/>
            <person name="Brettin T."/>
            <person name="Detter J.C."/>
            <person name="Han C."/>
            <person name="Larimer F."/>
            <person name="Land M."/>
            <person name="Hauser L."/>
            <person name="Kyrpides N."/>
            <person name="Ovchinnikova G."/>
            <person name="Liberton M."/>
            <person name="Stoeckel J."/>
            <person name="Banerjee A."/>
            <person name="Singh A."/>
            <person name="Page L."/>
            <person name="Sato H."/>
            <person name="Zhao L."/>
            <person name="Sherman L."/>
            <person name="Pakrasi H."/>
            <person name="Richardson P."/>
        </authorList>
    </citation>
    <scope>NUCLEOTIDE SEQUENCE</scope>
    <source>
        <strain evidence="4">PCC 7425</strain>
    </source>
</reference>
<dbReference type="AlphaFoldDB" id="B8HNU0"/>
<dbReference type="eggNOG" id="COG0456">
    <property type="taxonomic scope" value="Bacteria"/>
</dbReference>
<dbReference type="SUPFAM" id="SSF55729">
    <property type="entry name" value="Acyl-CoA N-acyltransferases (Nat)"/>
    <property type="match status" value="1"/>
</dbReference>
<dbReference type="GO" id="GO:0016747">
    <property type="term" value="F:acyltransferase activity, transferring groups other than amino-acyl groups"/>
    <property type="evidence" value="ECO:0007669"/>
    <property type="project" value="InterPro"/>
</dbReference>
<keyword evidence="2" id="KW-0012">Acyltransferase</keyword>
<gene>
    <name evidence="4" type="ordered locus">Cyan7425_3199</name>
</gene>
<organism evidence="4">
    <name type="scientific">Cyanothece sp. (strain PCC 7425 / ATCC 29141)</name>
    <dbReference type="NCBI Taxonomy" id="395961"/>
    <lineage>
        <taxon>Bacteria</taxon>
        <taxon>Bacillati</taxon>
        <taxon>Cyanobacteriota</taxon>
        <taxon>Cyanophyceae</taxon>
        <taxon>Gomontiellales</taxon>
        <taxon>Cyanothecaceae</taxon>
        <taxon>Cyanothece</taxon>
    </lineage>
</organism>
<dbReference type="InterPro" id="IPR050832">
    <property type="entry name" value="Bact_Acetyltransf"/>
</dbReference>
<evidence type="ECO:0000259" key="3">
    <source>
        <dbReference type="PROSITE" id="PS51186"/>
    </source>
</evidence>
<protein>
    <submittedName>
        <fullName evidence="4">GCN5-related N-acetyltransferase</fullName>
    </submittedName>
</protein>
<dbReference type="Gene3D" id="3.40.630.30">
    <property type="match status" value="1"/>
</dbReference>
<dbReference type="PANTHER" id="PTHR43877">
    <property type="entry name" value="AMINOALKYLPHOSPHONATE N-ACETYLTRANSFERASE-RELATED-RELATED"/>
    <property type="match status" value="1"/>
</dbReference>
<accession>B8HNU0</accession>
<dbReference type="InterPro" id="IPR000182">
    <property type="entry name" value="GNAT_dom"/>
</dbReference>
<dbReference type="InterPro" id="IPR016181">
    <property type="entry name" value="Acyl_CoA_acyltransferase"/>
</dbReference>
<dbReference type="PROSITE" id="PS51186">
    <property type="entry name" value="GNAT"/>
    <property type="match status" value="1"/>
</dbReference>
<dbReference type="OrthoDB" id="9805924at2"/>
<evidence type="ECO:0000256" key="2">
    <source>
        <dbReference type="ARBA" id="ARBA00023315"/>
    </source>
</evidence>
<dbReference type="KEGG" id="cyn:Cyan7425_3199"/>
<evidence type="ECO:0000256" key="1">
    <source>
        <dbReference type="ARBA" id="ARBA00022679"/>
    </source>
</evidence>
<proteinExistence type="predicted"/>
<dbReference type="HOGENOM" id="CLU_013985_34_9_3"/>
<name>B8HNU0_CYAP4</name>
<keyword evidence="1 4" id="KW-0808">Transferase</keyword>
<dbReference type="CDD" id="cd04301">
    <property type="entry name" value="NAT_SF"/>
    <property type="match status" value="1"/>
</dbReference>
<dbReference type="PANTHER" id="PTHR43877:SF2">
    <property type="entry name" value="AMINOALKYLPHOSPHONATE N-ACETYLTRANSFERASE-RELATED"/>
    <property type="match status" value="1"/>
</dbReference>
<sequence>MIKVNFKPATLSDRPLLVQLVQEYYEFDGHCFEPDIIHSLLTEILQQPACGSLWLIQLETLPIGYVFLSLSGYSLEYRGRDAFVDELYLRSDYRGQGIGRHTIEFLKQICAILGIKALHLEVERHNVHAQTFYRRVGFVDGDRYLMTQRIESGQ</sequence>
<dbReference type="EMBL" id="CP001344">
    <property type="protein sequence ID" value="ACL45527.1"/>
    <property type="molecule type" value="Genomic_DNA"/>
</dbReference>
<feature type="domain" description="N-acetyltransferase" evidence="3">
    <location>
        <begin position="4"/>
        <end position="151"/>
    </location>
</feature>
<dbReference type="STRING" id="395961.Cyan7425_3199"/>
<dbReference type="Pfam" id="PF00583">
    <property type="entry name" value="Acetyltransf_1"/>
    <property type="match status" value="1"/>
</dbReference>
<evidence type="ECO:0000313" key="4">
    <source>
        <dbReference type="EMBL" id="ACL45527.1"/>
    </source>
</evidence>